<proteinExistence type="predicted"/>
<reference evidence="2" key="1">
    <citation type="journal article" date="2015" name="Nat. Genet.">
        <title>The genome and transcriptome of the zoonotic hookworm Ancylostoma ceylanicum identify infection-specific gene families.</title>
        <authorList>
            <person name="Schwarz E.M."/>
            <person name="Hu Y."/>
            <person name="Antoshechkin I."/>
            <person name="Miller M.M."/>
            <person name="Sternberg P.W."/>
            <person name="Aroian R.V."/>
        </authorList>
    </citation>
    <scope>NUCLEOTIDE SEQUENCE</scope>
    <source>
        <strain evidence="2">HY135</strain>
    </source>
</reference>
<gene>
    <name evidence="1" type="primary">Acey_s0045.g1188</name>
    <name evidence="1" type="ORF">Y032_0045g1188</name>
</gene>
<name>A0A016UDP2_9BILA</name>
<accession>A0A016UDP2</accession>
<keyword evidence="2" id="KW-1185">Reference proteome</keyword>
<comment type="caution">
    <text evidence="1">The sequence shown here is derived from an EMBL/GenBank/DDBJ whole genome shotgun (WGS) entry which is preliminary data.</text>
</comment>
<sequence>MASKPVFRDRVCTSFLEQIYVQKRASPLISSLGQANTCSTDVAAVAGSQHSLERIRPCPKKITPCDRKNQIASFICQIFKISVGLESGHALVGGCVEVSVIVFCIIHLHRHIHHGTCRLCRSHLSQHCTRRRCLRVV</sequence>
<organism evidence="1 2">
    <name type="scientific">Ancylostoma ceylanicum</name>
    <dbReference type="NCBI Taxonomy" id="53326"/>
    <lineage>
        <taxon>Eukaryota</taxon>
        <taxon>Metazoa</taxon>
        <taxon>Ecdysozoa</taxon>
        <taxon>Nematoda</taxon>
        <taxon>Chromadorea</taxon>
        <taxon>Rhabditida</taxon>
        <taxon>Rhabditina</taxon>
        <taxon>Rhabditomorpha</taxon>
        <taxon>Strongyloidea</taxon>
        <taxon>Ancylostomatidae</taxon>
        <taxon>Ancylostomatinae</taxon>
        <taxon>Ancylostoma</taxon>
    </lineage>
</organism>
<protein>
    <submittedName>
        <fullName evidence="1">Uncharacterized protein</fullName>
    </submittedName>
</protein>
<dbReference type="AlphaFoldDB" id="A0A016UDP2"/>
<dbReference type="EMBL" id="JARK01001381">
    <property type="protein sequence ID" value="EYC12967.1"/>
    <property type="molecule type" value="Genomic_DNA"/>
</dbReference>
<evidence type="ECO:0000313" key="1">
    <source>
        <dbReference type="EMBL" id="EYC12967.1"/>
    </source>
</evidence>
<dbReference type="Proteomes" id="UP000024635">
    <property type="component" value="Unassembled WGS sequence"/>
</dbReference>
<evidence type="ECO:0000313" key="2">
    <source>
        <dbReference type="Proteomes" id="UP000024635"/>
    </source>
</evidence>